<dbReference type="EMBL" id="JAUJRV010000003">
    <property type="protein sequence ID" value="MDN7794488.1"/>
    <property type="molecule type" value="Genomic_DNA"/>
</dbReference>
<dbReference type="PROSITE" id="PS51318">
    <property type="entry name" value="TAT"/>
    <property type="match status" value="1"/>
</dbReference>
<dbReference type="RefSeq" id="WP_014725317.1">
    <property type="nucleotide sequence ID" value="NZ_CADEQL010000017.1"/>
</dbReference>
<dbReference type="InterPro" id="IPR024447">
    <property type="entry name" value="YXWGXW_rpt"/>
</dbReference>
<gene>
    <name evidence="3" type="ORF">C6T65_11250</name>
    <name evidence="2" type="ORF">QZM33_05865</name>
</gene>
<dbReference type="EMBL" id="PVHK01000083">
    <property type="protein sequence ID" value="PRH42152.1"/>
    <property type="molecule type" value="Genomic_DNA"/>
</dbReference>
<dbReference type="Proteomes" id="UP000237632">
    <property type="component" value="Unassembled WGS sequence"/>
</dbReference>
<feature type="region of interest" description="Disordered" evidence="1">
    <location>
        <begin position="21"/>
        <end position="77"/>
    </location>
</feature>
<dbReference type="InterPro" id="IPR006311">
    <property type="entry name" value="TAT_signal"/>
</dbReference>
<dbReference type="Pfam" id="PF12779">
    <property type="entry name" value="WXXGXW"/>
    <property type="match status" value="2"/>
</dbReference>
<organism evidence="3 4">
    <name type="scientific">Burkholderia vietnamiensis</name>
    <dbReference type="NCBI Taxonomy" id="60552"/>
    <lineage>
        <taxon>Bacteria</taxon>
        <taxon>Pseudomonadati</taxon>
        <taxon>Pseudomonadota</taxon>
        <taxon>Betaproteobacteria</taxon>
        <taxon>Burkholderiales</taxon>
        <taxon>Burkholderiaceae</taxon>
        <taxon>Burkholderia</taxon>
        <taxon>Burkholderia cepacia complex</taxon>
    </lineage>
</organism>
<feature type="compositionally biased region" description="Pro residues" evidence="1">
    <location>
        <begin position="30"/>
        <end position="41"/>
    </location>
</feature>
<sequence length="127" mass="14545">MNRRSWLRTIGLTAAVAGIGGWLPGASAQPAPPGYRPPPRPGPDHGPGGRPYADRPRFAPPAPRRDRRPPPPQPHGYVWTDGYWRWQRGQYIWVSGRWVARRPGHRWVPGYWRRQGPGWVYVEGGWR</sequence>
<accession>A0A132D355</accession>
<reference evidence="3 4" key="1">
    <citation type="submission" date="2018-03" db="EMBL/GenBank/DDBJ databases">
        <authorList>
            <person name="Nguyen K."/>
            <person name="Fouts D."/>
            <person name="Sutton G."/>
        </authorList>
    </citation>
    <scope>NUCLEOTIDE SEQUENCE [LARGE SCALE GENOMIC DNA]</scope>
    <source>
        <strain evidence="3 4">AU3578</strain>
    </source>
</reference>
<comment type="caution">
    <text evidence="3">The sequence shown here is derived from an EMBL/GenBank/DDBJ whole genome shotgun (WGS) entry which is preliminary data.</text>
</comment>
<dbReference type="AlphaFoldDB" id="A0A132D355"/>
<protein>
    <submittedName>
        <fullName evidence="2">YXWGXW repeat-containing protein</fullName>
    </submittedName>
</protein>
<evidence type="ECO:0000256" key="1">
    <source>
        <dbReference type="SAM" id="MobiDB-lite"/>
    </source>
</evidence>
<name>A0A132D355_BURVI</name>
<evidence type="ECO:0000313" key="3">
    <source>
        <dbReference type="EMBL" id="PRH42152.1"/>
    </source>
</evidence>
<evidence type="ECO:0000313" key="4">
    <source>
        <dbReference type="Proteomes" id="UP000237632"/>
    </source>
</evidence>
<dbReference type="Proteomes" id="UP001171620">
    <property type="component" value="Unassembled WGS sequence"/>
</dbReference>
<evidence type="ECO:0000313" key="2">
    <source>
        <dbReference type="EMBL" id="MDN7794488.1"/>
    </source>
</evidence>
<proteinExistence type="predicted"/>
<reference evidence="2" key="2">
    <citation type="submission" date="2023-07" db="EMBL/GenBank/DDBJ databases">
        <title>A collection of bacterial strains from the Burkholderia cepacia Research Laboratory and Repository.</title>
        <authorList>
            <person name="Lipuma J."/>
            <person name="Spilker T."/>
            <person name="Caverly L."/>
        </authorList>
    </citation>
    <scope>NUCLEOTIDE SEQUENCE</scope>
    <source>
        <strain evidence="2">AU44268</strain>
    </source>
</reference>